<evidence type="ECO:0000313" key="8">
    <source>
        <dbReference type="EMBL" id="KHE91491.1"/>
    </source>
</evidence>
<dbReference type="PROSITE" id="PS51332">
    <property type="entry name" value="B12_BINDING"/>
    <property type="match status" value="1"/>
</dbReference>
<dbReference type="InterPro" id="IPR007197">
    <property type="entry name" value="rSAM"/>
</dbReference>
<dbReference type="InterPro" id="IPR006638">
    <property type="entry name" value="Elp3/MiaA/NifB-like_rSAM"/>
</dbReference>
<dbReference type="GO" id="GO:0003824">
    <property type="term" value="F:catalytic activity"/>
    <property type="evidence" value="ECO:0007669"/>
    <property type="project" value="InterPro"/>
</dbReference>
<dbReference type="InterPro" id="IPR006158">
    <property type="entry name" value="Cobalamin-bd"/>
</dbReference>
<keyword evidence="2" id="KW-0949">S-adenosyl-L-methionine</keyword>
<name>A0A0B0EHI0_9BACT</name>
<dbReference type="GO" id="GO:0005829">
    <property type="term" value="C:cytosol"/>
    <property type="evidence" value="ECO:0007669"/>
    <property type="project" value="TreeGrafter"/>
</dbReference>
<dbReference type="GO" id="GO:0031419">
    <property type="term" value="F:cobalamin binding"/>
    <property type="evidence" value="ECO:0007669"/>
    <property type="project" value="InterPro"/>
</dbReference>
<dbReference type="PROSITE" id="PS51918">
    <property type="entry name" value="RADICAL_SAM"/>
    <property type="match status" value="1"/>
</dbReference>
<reference evidence="8 9" key="1">
    <citation type="submission" date="2014-10" db="EMBL/GenBank/DDBJ databases">
        <title>Draft genome of anammox bacterium scalindua brodae, obtained using differential coverage binning of sequence data from two enrichment reactors.</title>
        <authorList>
            <person name="Speth D.R."/>
            <person name="Russ L."/>
            <person name="Kartal B."/>
            <person name="Op den Camp H.J."/>
            <person name="Dutilh B.E."/>
            <person name="Jetten M.S."/>
        </authorList>
    </citation>
    <scope>NUCLEOTIDE SEQUENCE [LARGE SCALE GENOMIC DNA]</scope>
    <source>
        <strain evidence="8">RU1</strain>
    </source>
</reference>
<dbReference type="SFLD" id="SFLDG01082">
    <property type="entry name" value="B12-binding_domain_containing"/>
    <property type="match status" value="1"/>
</dbReference>
<protein>
    <submittedName>
        <fullName evidence="8">Uncharacterized protein</fullName>
    </submittedName>
</protein>
<dbReference type="PANTHER" id="PTHR43409">
    <property type="entry name" value="ANAEROBIC MAGNESIUM-PROTOPORPHYRIN IX MONOMETHYL ESTER CYCLASE-RELATED"/>
    <property type="match status" value="1"/>
</dbReference>
<comment type="caution">
    <text evidence="8">The sequence shown here is derived from an EMBL/GenBank/DDBJ whole genome shotgun (WGS) entry which is preliminary data.</text>
</comment>
<dbReference type="SFLD" id="SFLDS00029">
    <property type="entry name" value="Radical_SAM"/>
    <property type="match status" value="1"/>
</dbReference>
<feature type="domain" description="Radical SAM core" evidence="7">
    <location>
        <begin position="199"/>
        <end position="414"/>
    </location>
</feature>
<evidence type="ECO:0000256" key="4">
    <source>
        <dbReference type="ARBA" id="ARBA00023004"/>
    </source>
</evidence>
<dbReference type="Gene3D" id="3.80.30.20">
    <property type="entry name" value="tm_1862 like domain"/>
    <property type="match status" value="1"/>
</dbReference>
<keyword evidence="3" id="KW-0479">Metal-binding</keyword>
<dbReference type="AlphaFoldDB" id="A0A0B0EHI0"/>
<evidence type="ECO:0000259" key="6">
    <source>
        <dbReference type="PROSITE" id="PS51332"/>
    </source>
</evidence>
<dbReference type="PANTHER" id="PTHR43409:SF16">
    <property type="entry name" value="SLR0320 PROTEIN"/>
    <property type="match status" value="1"/>
</dbReference>
<dbReference type="Proteomes" id="UP000030652">
    <property type="component" value="Unassembled WGS sequence"/>
</dbReference>
<evidence type="ECO:0000313" key="9">
    <source>
        <dbReference type="Proteomes" id="UP000030652"/>
    </source>
</evidence>
<dbReference type="SUPFAM" id="SSF102114">
    <property type="entry name" value="Radical SAM enzymes"/>
    <property type="match status" value="1"/>
</dbReference>
<dbReference type="EMBL" id="JRYO01000193">
    <property type="protein sequence ID" value="KHE91491.1"/>
    <property type="molecule type" value="Genomic_DNA"/>
</dbReference>
<evidence type="ECO:0000256" key="1">
    <source>
        <dbReference type="ARBA" id="ARBA00001966"/>
    </source>
</evidence>
<proteinExistence type="predicted"/>
<organism evidence="8 9">
    <name type="scientific">Candidatus Scalindua brodae</name>
    <dbReference type="NCBI Taxonomy" id="237368"/>
    <lineage>
        <taxon>Bacteria</taxon>
        <taxon>Pseudomonadati</taxon>
        <taxon>Planctomycetota</taxon>
        <taxon>Candidatus Brocadiia</taxon>
        <taxon>Candidatus Brocadiales</taxon>
        <taxon>Candidatus Scalinduaceae</taxon>
        <taxon>Candidatus Scalindua</taxon>
    </lineage>
</organism>
<dbReference type="SFLD" id="SFLDG01123">
    <property type="entry name" value="methyltransferase_(Class_B)"/>
    <property type="match status" value="1"/>
</dbReference>
<dbReference type="eggNOG" id="COG1032">
    <property type="taxonomic scope" value="Bacteria"/>
</dbReference>
<dbReference type="SMART" id="SM00729">
    <property type="entry name" value="Elp3"/>
    <property type="match status" value="1"/>
</dbReference>
<dbReference type="InterPro" id="IPR023404">
    <property type="entry name" value="rSAM_horseshoe"/>
</dbReference>
<dbReference type="Pfam" id="PF02310">
    <property type="entry name" value="B12-binding"/>
    <property type="match status" value="1"/>
</dbReference>
<dbReference type="InterPro" id="IPR058240">
    <property type="entry name" value="rSAM_sf"/>
</dbReference>
<keyword evidence="4" id="KW-0408">Iron</keyword>
<evidence type="ECO:0000256" key="3">
    <source>
        <dbReference type="ARBA" id="ARBA00022723"/>
    </source>
</evidence>
<evidence type="ECO:0000259" key="7">
    <source>
        <dbReference type="PROSITE" id="PS51918"/>
    </source>
</evidence>
<sequence>MNILFLNPPFIGRFSRTSRSPAVTKGGTLYYPIWLAYAVGVAEAAGHNVMFFDAPADALGLDQIFDRMGDFVPDLSIVDTSTPSIYSDIHVAEKIKEKFPAVFSVLVGTHPSAMPEDTMSLSNSIDAVAVGEYDYTIRDLANALENNRPLEDVNGIVFRDGDAFIKNENQDKIENLDDIPFVSSVYKKHLKHRNYFFAAASYPMIMIITGRGCPHKCFFCVYPQVFHDRKYRTRSPENVVDEFEYITGNFPGVREIGIEDDCFTANRNHVRRICELLIDRNVKIKWYCNVRGDLDYKLLKLMKKAGCRLVTVGFESGSQYVLDNMNKGEKVEKYYQFAEDARKAGILVHGCIMAGNPGDTKETLAASYEFAKKINCDSMQFYPLYVYPGTEAFDWAKRNSYLNTEDFSKWLTEEGLHNCVLNTPALSSYDMVTLCDYYLKKYHLRPSYILSKIWQGIKNPSEGYRTYKSATVFFSKLYSGQLAGSD</sequence>
<dbReference type="Pfam" id="PF04055">
    <property type="entry name" value="Radical_SAM"/>
    <property type="match status" value="1"/>
</dbReference>
<comment type="cofactor">
    <cofactor evidence="1">
        <name>[4Fe-4S] cluster</name>
        <dbReference type="ChEBI" id="CHEBI:49883"/>
    </cofactor>
</comment>
<dbReference type="CDD" id="cd02068">
    <property type="entry name" value="radical_SAM_B12_BD"/>
    <property type="match status" value="1"/>
</dbReference>
<dbReference type="GO" id="GO:0046872">
    <property type="term" value="F:metal ion binding"/>
    <property type="evidence" value="ECO:0007669"/>
    <property type="project" value="UniProtKB-KW"/>
</dbReference>
<feature type="domain" description="B12-binding" evidence="6">
    <location>
        <begin position="17"/>
        <end position="151"/>
    </location>
</feature>
<dbReference type="CDD" id="cd01335">
    <property type="entry name" value="Radical_SAM"/>
    <property type="match status" value="1"/>
</dbReference>
<keyword evidence="5" id="KW-0411">Iron-sulfur</keyword>
<accession>A0A0B0EHI0</accession>
<evidence type="ECO:0000256" key="2">
    <source>
        <dbReference type="ARBA" id="ARBA00022691"/>
    </source>
</evidence>
<dbReference type="InterPro" id="IPR051198">
    <property type="entry name" value="BchE-like"/>
</dbReference>
<dbReference type="Gene3D" id="3.40.50.280">
    <property type="entry name" value="Cobalamin-binding domain"/>
    <property type="match status" value="1"/>
</dbReference>
<dbReference type="InterPro" id="IPR034466">
    <property type="entry name" value="Methyltransferase_Class_B"/>
</dbReference>
<gene>
    <name evidence="8" type="ORF">SCABRO_02701</name>
</gene>
<dbReference type="GO" id="GO:0051539">
    <property type="term" value="F:4 iron, 4 sulfur cluster binding"/>
    <property type="evidence" value="ECO:0007669"/>
    <property type="project" value="UniProtKB-KW"/>
</dbReference>
<evidence type="ECO:0000256" key="5">
    <source>
        <dbReference type="ARBA" id="ARBA00023014"/>
    </source>
</evidence>